<feature type="region of interest" description="Disordered" evidence="1">
    <location>
        <begin position="628"/>
        <end position="662"/>
    </location>
</feature>
<evidence type="ECO:0000313" key="4">
    <source>
        <dbReference type="EMBL" id="CAE2257289.1"/>
    </source>
</evidence>
<evidence type="ECO:0000256" key="2">
    <source>
        <dbReference type="SAM" id="Phobius"/>
    </source>
</evidence>
<dbReference type="EMBL" id="HBKN01005013">
    <property type="protein sequence ID" value="CAE2257289.1"/>
    <property type="molecule type" value="Transcribed_RNA"/>
</dbReference>
<protein>
    <recommendedName>
        <fullName evidence="3">ShKT domain-containing protein</fullName>
    </recommendedName>
</protein>
<feature type="compositionally biased region" description="Low complexity" evidence="1">
    <location>
        <begin position="628"/>
        <end position="644"/>
    </location>
</feature>
<dbReference type="InterPro" id="IPR003582">
    <property type="entry name" value="ShKT_dom"/>
</dbReference>
<keyword evidence="2" id="KW-1133">Transmembrane helix</keyword>
<feature type="region of interest" description="Disordered" evidence="1">
    <location>
        <begin position="434"/>
        <end position="485"/>
    </location>
</feature>
<keyword evidence="2" id="KW-0812">Transmembrane</keyword>
<gene>
    <name evidence="4" type="ORF">GTHE00462_LOCUS4123</name>
</gene>
<evidence type="ECO:0000256" key="1">
    <source>
        <dbReference type="SAM" id="MobiDB-lite"/>
    </source>
</evidence>
<name>A0A7S4JAZ0_GUITH</name>
<sequence length="806" mass="88966">MDSPSPSWLASAKPGKQAFLYSILALACCGCALLLLPFSGFHGRGEVSLQGTGGGREMLHPSIISRKVSEGIKQLDSQVHTLDTIRNKMWGSLHKAQKMSAYKDVDIDDEDFSQLHRVAQEALRLRDELQKAAASEKSILVRSEEILDGGCKDHHKESCGGESCCSFWARRGQCASNNQWMSVMCSRSCSTCSQDKADVKKVVSSEHGKVHSGSPPEKSAHRTAPSDVKASAAPLAHVKAQQAGASDKHVDVSLSLEGVAMNGITRQQLDEILRKAVAKATKKPADALRVKLESFDFSPARHVVKRKEPIRRDRSREFVYGVAPEEPRLDSFLRKDGGFSPRRRLLAVGKDSRIGTLDLKFHLQLPSGEDQNSITRAIKSELHDEIDRLAARQEGGHGERHAGFERLKIEEKPKDIAHGKEQLQQALHQETSITSSTGTTGAGGGSHSNFEDILSGKASHPEDRINSIPVHSQDASGPAEERQWVSPLVGKPRAYSNGYGLGLGINKKAAPARGQEGEAGWTFLEPFGDEEPKVKEQSPLEEAWKLQDPQMMKRGSRPEDCGEACSEEAASQSREDARKGALRAQAEDQVKLKKEQVIEDSRTLKHLLTAIAEESLLLNLTQANASSTSLQDSSSASPSQVSMQDQTSAQIHSLKQKASELEEGARRKLAGLRGRVLSQRQENMRRLSRYYVNLAQRLAADGQNLQQRLLDERQTLSRFQHDGYGPMWMGRRREAAGFRRGGGTGTFFVRPLEPSLRLSPERTDAATESNIRKISEDLKVQTARMNRESEDFRQLIRRIRRETGGA</sequence>
<proteinExistence type="predicted"/>
<dbReference type="SMART" id="SM00254">
    <property type="entry name" value="ShKT"/>
    <property type="match status" value="1"/>
</dbReference>
<dbReference type="AlphaFoldDB" id="A0A7S4JAZ0"/>
<feature type="domain" description="ShKT" evidence="3">
    <location>
        <begin position="150"/>
        <end position="193"/>
    </location>
</feature>
<evidence type="ECO:0000259" key="3">
    <source>
        <dbReference type="SMART" id="SM00254"/>
    </source>
</evidence>
<feature type="region of interest" description="Disordered" evidence="1">
    <location>
        <begin position="568"/>
        <end position="590"/>
    </location>
</feature>
<organism evidence="4">
    <name type="scientific">Guillardia theta</name>
    <name type="common">Cryptophyte</name>
    <name type="synonym">Cryptomonas phi</name>
    <dbReference type="NCBI Taxonomy" id="55529"/>
    <lineage>
        <taxon>Eukaryota</taxon>
        <taxon>Cryptophyceae</taxon>
        <taxon>Pyrenomonadales</taxon>
        <taxon>Geminigeraceae</taxon>
        <taxon>Guillardia</taxon>
    </lineage>
</organism>
<accession>A0A7S4JAZ0</accession>
<feature type="region of interest" description="Disordered" evidence="1">
    <location>
        <begin position="203"/>
        <end position="244"/>
    </location>
</feature>
<keyword evidence="2" id="KW-0472">Membrane</keyword>
<feature type="transmembrane region" description="Helical" evidence="2">
    <location>
        <begin position="18"/>
        <end position="38"/>
    </location>
</feature>
<feature type="compositionally biased region" description="Basic and acidic residues" evidence="1">
    <location>
        <begin position="573"/>
        <end position="590"/>
    </location>
</feature>
<reference evidence="4" key="1">
    <citation type="submission" date="2021-01" db="EMBL/GenBank/DDBJ databases">
        <authorList>
            <person name="Corre E."/>
            <person name="Pelletier E."/>
            <person name="Niang G."/>
            <person name="Scheremetjew M."/>
            <person name="Finn R."/>
            <person name="Kale V."/>
            <person name="Holt S."/>
            <person name="Cochrane G."/>
            <person name="Meng A."/>
            <person name="Brown T."/>
            <person name="Cohen L."/>
        </authorList>
    </citation>
    <scope>NUCLEOTIDE SEQUENCE</scope>
    <source>
        <strain evidence="4">CCMP 2712</strain>
    </source>
</reference>